<name>A0A0F9LCT6_9ZZZZ</name>
<sequence length="107" mass="12238">MKGRTESYREAYNIAFGIKKSTEGLKMGEKLNKGTIEFGKSIKFCEVARKGEGRCDSCDDEDTEIDSCVILANRAEFGDSHFHICFDCIQDYLPSDRYCEENEWVDV</sequence>
<protein>
    <submittedName>
        <fullName evidence="1">Uncharacterized protein</fullName>
    </submittedName>
</protein>
<gene>
    <name evidence="1" type="ORF">LCGC14_1596120</name>
</gene>
<organism evidence="1">
    <name type="scientific">marine sediment metagenome</name>
    <dbReference type="NCBI Taxonomy" id="412755"/>
    <lineage>
        <taxon>unclassified sequences</taxon>
        <taxon>metagenomes</taxon>
        <taxon>ecological metagenomes</taxon>
    </lineage>
</organism>
<reference evidence="1" key="1">
    <citation type="journal article" date="2015" name="Nature">
        <title>Complex archaea that bridge the gap between prokaryotes and eukaryotes.</title>
        <authorList>
            <person name="Spang A."/>
            <person name="Saw J.H."/>
            <person name="Jorgensen S.L."/>
            <person name="Zaremba-Niedzwiedzka K."/>
            <person name="Martijn J."/>
            <person name="Lind A.E."/>
            <person name="van Eijk R."/>
            <person name="Schleper C."/>
            <person name="Guy L."/>
            <person name="Ettema T.J."/>
        </authorList>
    </citation>
    <scope>NUCLEOTIDE SEQUENCE</scope>
</reference>
<evidence type="ECO:0000313" key="1">
    <source>
        <dbReference type="EMBL" id="KKM25320.1"/>
    </source>
</evidence>
<proteinExistence type="predicted"/>
<accession>A0A0F9LCT6</accession>
<dbReference type="EMBL" id="LAZR01012741">
    <property type="protein sequence ID" value="KKM25320.1"/>
    <property type="molecule type" value="Genomic_DNA"/>
</dbReference>
<dbReference type="AlphaFoldDB" id="A0A0F9LCT6"/>
<comment type="caution">
    <text evidence="1">The sequence shown here is derived from an EMBL/GenBank/DDBJ whole genome shotgun (WGS) entry which is preliminary data.</text>
</comment>